<sequence>ARQRRAALLAGGLAVAVIVPIITGPGAYRLPADPAAVELVCTSSGPQVCLSRINAFLIDDVTEVVQPILARLDGISGAPRRAADQAAQPAGQSIGRDDETVWLNLDFQSTALGGLASRKSLRADFRQVTRARCEDPSGVREIDQRLYQTGTLATRWMLDEAATADNEALARLRALPEPAQRSWFAAYLDAARRCDIPALIRLGERS</sequence>
<dbReference type="EMBL" id="JBHTHM010002230">
    <property type="protein sequence ID" value="MFD0787756.1"/>
    <property type="molecule type" value="Genomic_DNA"/>
</dbReference>
<accession>A0ABW3AB30</accession>
<comment type="caution">
    <text evidence="1">The sequence shown here is derived from an EMBL/GenBank/DDBJ whole genome shotgun (WGS) entry which is preliminary data.</text>
</comment>
<organism evidence="1 2">
    <name type="scientific">Micromonospora azadirachtae</name>
    <dbReference type="NCBI Taxonomy" id="1970735"/>
    <lineage>
        <taxon>Bacteria</taxon>
        <taxon>Bacillati</taxon>
        <taxon>Actinomycetota</taxon>
        <taxon>Actinomycetes</taxon>
        <taxon>Micromonosporales</taxon>
        <taxon>Micromonosporaceae</taxon>
        <taxon>Micromonospora</taxon>
    </lineage>
</organism>
<dbReference type="Proteomes" id="UP001597053">
    <property type="component" value="Unassembled WGS sequence"/>
</dbReference>
<evidence type="ECO:0000313" key="2">
    <source>
        <dbReference type="Proteomes" id="UP001597053"/>
    </source>
</evidence>
<feature type="non-terminal residue" evidence="1">
    <location>
        <position position="1"/>
    </location>
</feature>
<protein>
    <submittedName>
        <fullName evidence="1">Uncharacterized protein</fullName>
    </submittedName>
</protein>
<keyword evidence="2" id="KW-1185">Reference proteome</keyword>
<evidence type="ECO:0000313" key="1">
    <source>
        <dbReference type="EMBL" id="MFD0787756.1"/>
    </source>
</evidence>
<name>A0ABW3AB30_9ACTN</name>
<gene>
    <name evidence="1" type="ORF">ACFQZ8_27945</name>
</gene>
<proteinExistence type="predicted"/>
<reference evidence="2" key="1">
    <citation type="journal article" date="2019" name="Int. J. Syst. Evol. Microbiol.">
        <title>The Global Catalogue of Microorganisms (GCM) 10K type strain sequencing project: providing services to taxonomists for standard genome sequencing and annotation.</title>
        <authorList>
            <consortium name="The Broad Institute Genomics Platform"/>
            <consortium name="The Broad Institute Genome Sequencing Center for Infectious Disease"/>
            <person name="Wu L."/>
            <person name="Ma J."/>
        </authorList>
    </citation>
    <scope>NUCLEOTIDE SEQUENCE [LARGE SCALE GENOMIC DNA]</scope>
    <source>
        <strain evidence="2">JCM 32148</strain>
    </source>
</reference>